<evidence type="ECO:0000259" key="2">
    <source>
        <dbReference type="Pfam" id="PF14062"/>
    </source>
</evidence>
<dbReference type="Pfam" id="PF14062">
    <property type="entry name" value="DUF4253"/>
    <property type="match status" value="1"/>
</dbReference>
<organism evidence="3 4">
    <name type="scientific">Segatella salivae</name>
    <dbReference type="NCBI Taxonomy" id="228604"/>
    <lineage>
        <taxon>Bacteria</taxon>
        <taxon>Pseudomonadati</taxon>
        <taxon>Bacteroidota</taxon>
        <taxon>Bacteroidia</taxon>
        <taxon>Bacteroidales</taxon>
        <taxon>Prevotellaceae</taxon>
        <taxon>Segatella</taxon>
    </lineage>
</organism>
<feature type="transmembrane region" description="Helical" evidence="1">
    <location>
        <begin position="81"/>
        <end position="98"/>
    </location>
</feature>
<comment type="caution">
    <text evidence="3">The sequence shown here is derived from an EMBL/GenBank/DDBJ whole genome shotgun (WGS) entry which is preliminary data.</text>
</comment>
<name>A0AAW4NU96_9BACT</name>
<sequence length="378" mass="44141">MMNQSTLYVFLAISGFVLMFVALFYPRKKEKEEQAKSDLATLLEQLDWPGVRRFIFKELRGWIALALLATAFLIVCIVKNYRVIFAVSIVAVFYYRLYKYIRLLILVKHNMQKTADYRDVTAHSETMLNDFTTFIDCPYTILSAKTAGEEIMKTYVQCLERGRKEGFWPLLIYVRQENLEAMLTQMKAANGDIERVRTYRNEMMNYPLPDAKVLFDQWLNECINVNKDLGKDWLKELMGEPTEVELSTTFLIDDTFEGRLLLCEVPVKEPWQLLAWCPINIVSPAISATQNMAVAKYLYEHYKVIPAFIDYQLIDFLPQEPIPDDEIEPLALNLFSYCPDWIYQDFFNLANGKQMIKDAKVWTMLWSVEPIEPYGNST</sequence>
<keyword evidence="1" id="KW-0472">Membrane</keyword>
<evidence type="ECO:0000256" key="1">
    <source>
        <dbReference type="SAM" id="Phobius"/>
    </source>
</evidence>
<feature type="transmembrane region" description="Helical" evidence="1">
    <location>
        <begin position="59"/>
        <end position="75"/>
    </location>
</feature>
<evidence type="ECO:0000313" key="4">
    <source>
        <dbReference type="Proteomes" id="UP001196873"/>
    </source>
</evidence>
<reference evidence="3" key="1">
    <citation type="submission" date="2021-07" db="EMBL/GenBank/DDBJ databases">
        <title>Genomic diversity and antimicrobial resistance of Prevotella spp. isolated from chronic lung disease airways.</title>
        <authorList>
            <person name="Webb K.A."/>
            <person name="Olagoke O.S."/>
            <person name="Baird T."/>
            <person name="Neill J."/>
            <person name="Pham A."/>
            <person name="Wells T.J."/>
            <person name="Ramsay K.A."/>
            <person name="Bell S.C."/>
            <person name="Sarovich D.S."/>
            <person name="Price E.P."/>
        </authorList>
    </citation>
    <scope>NUCLEOTIDE SEQUENCE</scope>
    <source>
        <strain evidence="3">SCHI0047.S.3</strain>
    </source>
</reference>
<dbReference type="AlphaFoldDB" id="A0AAW4NU96"/>
<protein>
    <submittedName>
        <fullName evidence="3">DUF4253 domain-containing protein</fullName>
    </submittedName>
</protein>
<accession>A0AAW4NU96</accession>
<feature type="transmembrane region" description="Helical" evidence="1">
    <location>
        <begin position="6"/>
        <end position="26"/>
    </location>
</feature>
<feature type="domain" description="DUF4253" evidence="2">
    <location>
        <begin position="262"/>
        <end position="366"/>
    </location>
</feature>
<proteinExistence type="predicted"/>
<dbReference type="EMBL" id="JAHXRF010000014">
    <property type="protein sequence ID" value="MBW4866283.1"/>
    <property type="molecule type" value="Genomic_DNA"/>
</dbReference>
<evidence type="ECO:0000313" key="3">
    <source>
        <dbReference type="EMBL" id="MBW4866283.1"/>
    </source>
</evidence>
<keyword evidence="1" id="KW-1133">Transmembrane helix</keyword>
<dbReference type="RefSeq" id="WP_219427920.1">
    <property type="nucleotide sequence ID" value="NZ_JAHXRD010000013.1"/>
</dbReference>
<gene>
    <name evidence="3" type="ORF">KZY68_09755</name>
</gene>
<keyword evidence="1" id="KW-0812">Transmembrane</keyword>
<dbReference type="Proteomes" id="UP001196873">
    <property type="component" value="Unassembled WGS sequence"/>
</dbReference>
<dbReference type="InterPro" id="IPR025349">
    <property type="entry name" value="DUF4253"/>
</dbReference>